<gene>
    <name evidence="2" type="ORF">CPLU01_04738</name>
</gene>
<keyword evidence="3" id="KW-1185">Reference proteome</keyword>
<keyword evidence="1" id="KW-0472">Membrane</keyword>
<feature type="transmembrane region" description="Helical" evidence="1">
    <location>
        <begin position="43"/>
        <end position="64"/>
    </location>
</feature>
<dbReference type="Proteomes" id="UP000654918">
    <property type="component" value="Unassembled WGS sequence"/>
</dbReference>
<sequence>MSAALRVPYSRVESYSKDEWAIIDEEEEEELARMQKLKAGVRFLVAGLFFVLVPSVCGLLAPGVRFATSADEARPSPEAKSNVDLFSFCTRVCARRDFALSPRCLSTVDEPRLPGGDPALITGSAYSPAPQHAAVPILNRRATGANISNANAASAAILEDPALVPGPTNARHVVENVHPCQARRQRPRDGVYD</sequence>
<dbReference type="EMBL" id="WIGO01000045">
    <property type="protein sequence ID" value="KAF6834843.1"/>
    <property type="molecule type" value="Genomic_DNA"/>
</dbReference>
<accession>A0A8H6NJ79</accession>
<keyword evidence="1" id="KW-0812">Transmembrane</keyword>
<proteinExistence type="predicted"/>
<protein>
    <recommendedName>
        <fullName evidence="4">Transmembrane protein</fullName>
    </recommendedName>
</protein>
<reference evidence="2" key="1">
    <citation type="journal article" date="2020" name="Phytopathology">
        <title>Genome Sequence Resources of Colletotrichum truncatum, C. plurivorum, C. musicola, and C. sojae: Four Species Pathogenic to Soybean (Glycine max).</title>
        <authorList>
            <person name="Rogerio F."/>
            <person name="Boufleur T.R."/>
            <person name="Ciampi-Guillardi M."/>
            <person name="Sukno S.A."/>
            <person name="Thon M.R."/>
            <person name="Massola Junior N.S."/>
            <person name="Baroncelli R."/>
        </authorList>
    </citation>
    <scope>NUCLEOTIDE SEQUENCE</scope>
    <source>
        <strain evidence="2">LFN00145</strain>
    </source>
</reference>
<comment type="caution">
    <text evidence="2">The sequence shown here is derived from an EMBL/GenBank/DDBJ whole genome shotgun (WGS) entry which is preliminary data.</text>
</comment>
<name>A0A8H6NJ79_9PEZI</name>
<evidence type="ECO:0000313" key="3">
    <source>
        <dbReference type="Proteomes" id="UP000654918"/>
    </source>
</evidence>
<evidence type="ECO:0000313" key="2">
    <source>
        <dbReference type="EMBL" id="KAF6834843.1"/>
    </source>
</evidence>
<organism evidence="2 3">
    <name type="scientific">Colletotrichum plurivorum</name>
    <dbReference type="NCBI Taxonomy" id="2175906"/>
    <lineage>
        <taxon>Eukaryota</taxon>
        <taxon>Fungi</taxon>
        <taxon>Dikarya</taxon>
        <taxon>Ascomycota</taxon>
        <taxon>Pezizomycotina</taxon>
        <taxon>Sordariomycetes</taxon>
        <taxon>Hypocreomycetidae</taxon>
        <taxon>Glomerellales</taxon>
        <taxon>Glomerellaceae</taxon>
        <taxon>Colletotrichum</taxon>
        <taxon>Colletotrichum orchidearum species complex</taxon>
    </lineage>
</organism>
<evidence type="ECO:0008006" key="4">
    <source>
        <dbReference type="Google" id="ProtNLM"/>
    </source>
</evidence>
<dbReference type="AlphaFoldDB" id="A0A8H6NJ79"/>
<keyword evidence="1" id="KW-1133">Transmembrane helix</keyword>
<evidence type="ECO:0000256" key="1">
    <source>
        <dbReference type="SAM" id="Phobius"/>
    </source>
</evidence>